<reference evidence="9 10" key="1">
    <citation type="submission" date="2019-03" db="EMBL/GenBank/DDBJ databases">
        <title>Genomic Encyclopedia of Type Strains, Phase IV (KMG-IV): sequencing the most valuable type-strain genomes for metagenomic binning, comparative biology and taxonomic classification.</title>
        <authorList>
            <person name="Goeker M."/>
        </authorList>
    </citation>
    <scope>NUCLEOTIDE SEQUENCE [LARGE SCALE GENOMIC DNA]</scope>
    <source>
        <strain evidence="9 10">DSM 101688</strain>
    </source>
</reference>
<dbReference type="InterPro" id="IPR036909">
    <property type="entry name" value="Cyt_c-like_dom_sf"/>
</dbReference>
<keyword evidence="4" id="KW-0249">Electron transport</keyword>
<keyword evidence="7" id="KW-1133">Transmembrane helix</keyword>
<evidence type="ECO:0000313" key="9">
    <source>
        <dbReference type="EMBL" id="TCS65024.1"/>
    </source>
</evidence>
<dbReference type="PROSITE" id="PS51007">
    <property type="entry name" value="CYTC"/>
    <property type="match status" value="1"/>
</dbReference>
<evidence type="ECO:0000256" key="7">
    <source>
        <dbReference type="SAM" id="Phobius"/>
    </source>
</evidence>
<feature type="domain" description="Cytochrome c" evidence="8">
    <location>
        <begin position="58"/>
        <end position="143"/>
    </location>
</feature>
<keyword evidence="1" id="KW-0813">Transport</keyword>
<keyword evidence="10" id="KW-1185">Reference proteome</keyword>
<evidence type="ECO:0000256" key="5">
    <source>
        <dbReference type="ARBA" id="ARBA00023004"/>
    </source>
</evidence>
<evidence type="ECO:0000256" key="6">
    <source>
        <dbReference type="PROSITE-ProRule" id="PRU00433"/>
    </source>
</evidence>
<evidence type="ECO:0000256" key="3">
    <source>
        <dbReference type="ARBA" id="ARBA00022723"/>
    </source>
</evidence>
<evidence type="ECO:0000256" key="1">
    <source>
        <dbReference type="ARBA" id="ARBA00022448"/>
    </source>
</evidence>
<dbReference type="InterPro" id="IPR009056">
    <property type="entry name" value="Cyt_c-like_dom"/>
</dbReference>
<sequence length="149" mass="16325">MNKPEKNDRIPLAPPRQRSPVRIFIAMGVLSFAAVWGLYYAHRATPLTTRAAVPHLTPEGRRGQRLFNEKCASCHGPNGTGSRAGPPLIHPMYRLGHPGGDGIRRAIVQGVAPHHWNFGAMPAQPDLGAQNIGAIIAFIQEMQRANHLY</sequence>
<organism evidence="9 10">
    <name type="scientific">Varunaivibrio sulfuroxidans</name>
    <dbReference type="NCBI Taxonomy" id="1773489"/>
    <lineage>
        <taxon>Bacteria</taxon>
        <taxon>Pseudomonadati</taxon>
        <taxon>Pseudomonadota</taxon>
        <taxon>Alphaproteobacteria</taxon>
        <taxon>Rhodospirillales</taxon>
        <taxon>Magnetovibrionaceae</taxon>
        <taxon>Varunaivibrio</taxon>
    </lineage>
</organism>
<evidence type="ECO:0000256" key="2">
    <source>
        <dbReference type="ARBA" id="ARBA00022617"/>
    </source>
</evidence>
<proteinExistence type="predicted"/>
<dbReference type="EMBL" id="SLZW01000001">
    <property type="protein sequence ID" value="TCS65024.1"/>
    <property type="molecule type" value="Genomic_DNA"/>
</dbReference>
<evidence type="ECO:0000256" key="4">
    <source>
        <dbReference type="ARBA" id="ARBA00022982"/>
    </source>
</evidence>
<gene>
    <name evidence="9" type="ORF">EDD55_101357</name>
</gene>
<keyword evidence="5 6" id="KW-0408">Iron</keyword>
<keyword evidence="7" id="KW-0812">Transmembrane</keyword>
<dbReference type="RefSeq" id="WP_132937745.1">
    <property type="nucleotide sequence ID" value="NZ_CP119676.1"/>
</dbReference>
<keyword evidence="2 6" id="KW-0349">Heme</keyword>
<evidence type="ECO:0000259" key="8">
    <source>
        <dbReference type="PROSITE" id="PS51007"/>
    </source>
</evidence>
<keyword evidence="7" id="KW-0472">Membrane</keyword>
<evidence type="ECO:0000313" key="10">
    <source>
        <dbReference type="Proteomes" id="UP000295304"/>
    </source>
</evidence>
<protein>
    <submittedName>
        <fullName evidence="9">Cbb3-type cytochrome c oxidase subunit III</fullName>
    </submittedName>
</protein>
<dbReference type="Gene3D" id="1.10.760.10">
    <property type="entry name" value="Cytochrome c-like domain"/>
    <property type="match status" value="1"/>
</dbReference>
<dbReference type="GO" id="GO:0020037">
    <property type="term" value="F:heme binding"/>
    <property type="evidence" value="ECO:0007669"/>
    <property type="project" value="InterPro"/>
</dbReference>
<comment type="caution">
    <text evidence="9">The sequence shown here is derived from an EMBL/GenBank/DDBJ whole genome shotgun (WGS) entry which is preliminary data.</text>
</comment>
<keyword evidence="3 6" id="KW-0479">Metal-binding</keyword>
<dbReference type="Pfam" id="PF00034">
    <property type="entry name" value="Cytochrom_C"/>
    <property type="match status" value="1"/>
</dbReference>
<dbReference type="OrthoDB" id="7854060at2"/>
<dbReference type="InterPro" id="IPR051811">
    <property type="entry name" value="Cytochrome_c550/c551-like"/>
</dbReference>
<accession>A0A4R3JGG4</accession>
<dbReference type="GO" id="GO:0009055">
    <property type="term" value="F:electron transfer activity"/>
    <property type="evidence" value="ECO:0007669"/>
    <property type="project" value="InterPro"/>
</dbReference>
<dbReference type="PANTHER" id="PTHR37823:SF1">
    <property type="entry name" value="CYTOCHROME C-553-LIKE"/>
    <property type="match status" value="1"/>
</dbReference>
<dbReference type="Proteomes" id="UP000295304">
    <property type="component" value="Unassembled WGS sequence"/>
</dbReference>
<feature type="transmembrane region" description="Helical" evidence="7">
    <location>
        <begin position="21"/>
        <end position="41"/>
    </location>
</feature>
<dbReference type="SUPFAM" id="SSF46626">
    <property type="entry name" value="Cytochrome c"/>
    <property type="match status" value="1"/>
</dbReference>
<dbReference type="PANTHER" id="PTHR37823">
    <property type="entry name" value="CYTOCHROME C-553-LIKE"/>
    <property type="match status" value="1"/>
</dbReference>
<dbReference type="GO" id="GO:0046872">
    <property type="term" value="F:metal ion binding"/>
    <property type="evidence" value="ECO:0007669"/>
    <property type="project" value="UniProtKB-KW"/>
</dbReference>
<name>A0A4R3JGG4_9PROT</name>
<dbReference type="AlphaFoldDB" id="A0A4R3JGG4"/>